<organism evidence="1 2">
    <name type="scientific">Mucilaginibacter mali</name>
    <dbReference type="NCBI Taxonomy" id="2740462"/>
    <lineage>
        <taxon>Bacteria</taxon>
        <taxon>Pseudomonadati</taxon>
        <taxon>Bacteroidota</taxon>
        <taxon>Sphingobacteriia</taxon>
        <taxon>Sphingobacteriales</taxon>
        <taxon>Sphingobacteriaceae</taxon>
        <taxon>Mucilaginibacter</taxon>
    </lineage>
</organism>
<gene>
    <name evidence="1" type="ORF">HQ865_01420</name>
</gene>
<reference evidence="1 2" key="1">
    <citation type="submission" date="2020-05" db="EMBL/GenBank/DDBJ databases">
        <title>Mucilaginibacter mali sp. nov.</title>
        <authorList>
            <person name="Kim H.S."/>
            <person name="Lee K.C."/>
            <person name="Suh M.K."/>
            <person name="Kim J.-S."/>
            <person name="Han K.-I."/>
            <person name="Eom M.K."/>
            <person name="Shin Y.K."/>
            <person name="Lee J.-S."/>
        </authorList>
    </citation>
    <scope>NUCLEOTIDE SEQUENCE [LARGE SCALE GENOMIC DNA]</scope>
    <source>
        <strain evidence="1 2">G2-14</strain>
    </source>
</reference>
<accession>A0A7D4QCX5</accession>
<name>A0A7D4QCX5_9SPHI</name>
<dbReference type="KEGG" id="mmab:HQ865_01420"/>
<dbReference type="Proteomes" id="UP000505355">
    <property type="component" value="Chromosome"/>
</dbReference>
<dbReference type="EMBL" id="CP054139">
    <property type="protein sequence ID" value="QKJ28472.1"/>
    <property type="molecule type" value="Genomic_DNA"/>
</dbReference>
<protein>
    <submittedName>
        <fullName evidence="1">Uncharacterized protein</fullName>
    </submittedName>
</protein>
<evidence type="ECO:0000313" key="2">
    <source>
        <dbReference type="Proteomes" id="UP000505355"/>
    </source>
</evidence>
<dbReference type="AlphaFoldDB" id="A0A7D4QCX5"/>
<proteinExistence type="predicted"/>
<dbReference type="RefSeq" id="WP_173413174.1">
    <property type="nucleotide sequence ID" value="NZ_CP054139.1"/>
</dbReference>
<keyword evidence="2" id="KW-1185">Reference proteome</keyword>
<sequence length="81" mass="9255">MNSKKYILKPGKHQFAPGEHARHDNESLTDAEAKWYLDRYPHIKALFSTLPESNRIKRKRIGVIAPKSVKSPINENLSATN</sequence>
<evidence type="ECO:0000313" key="1">
    <source>
        <dbReference type="EMBL" id="QKJ28472.1"/>
    </source>
</evidence>